<keyword evidence="4" id="KW-0342">GTP-binding</keyword>
<dbReference type="AlphaFoldDB" id="A0A3P6T6K8"/>
<dbReference type="EMBL" id="UYRT01033199">
    <property type="protein sequence ID" value="VDK76395.1"/>
    <property type="molecule type" value="Genomic_DNA"/>
</dbReference>
<dbReference type="Gene3D" id="2.40.30.10">
    <property type="entry name" value="Translation factors"/>
    <property type="match status" value="1"/>
</dbReference>
<dbReference type="GO" id="GO:0005525">
    <property type="term" value="F:GTP binding"/>
    <property type="evidence" value="ECO:0007669"/>
    <property type="project" value="UniProtKB-KW"/>
</dbReference>
<dbReference type="GO" id="GO:0070125">
    <property type="term" value="P:mitochondrial translational elongation"/>
    <property type="evidence" value="ECO:0007669"/>
    <property type="project" value="TreeGrafter"/>
</dbReference>
<reference evidence="6 7" key="1">
    <citation type="submission" date="2018-11" db="EMBL/GenBank/DDBJ databases">
        <authorList>
            <consortium name="Pathogen Informatics"/>
        </authorList>
    </citation>
    <scope>NUCLEOTIDE SEQUENCE [LARGE SCALE GENOMIC DNA]</scope>
</reference>
<feature type="domain" description="Translation elongation factor EFTu/EF1A C-terminal" evidence="5">
    <location>
        <begin position="3"/>
        <end position="80"/>
    </location>
</feature>
<evidence type="ECO:0000313" key="6">
    <source>
        <dbReference type="EMBL" id="VDK76395.1"/>
    </source>
</evidence>
<evidence type="ECO:0000313" key="7">
    <source>
        <dbReference type="Proteomes" id="UP000271098"/>
    </source>
</evidence>
<sequence>MAEKEGGRTSAIRSGFTEKVFCSTWDQAGRIQLETDMLMPGEHCTAYLVLEKEMPVRQSVPFTIRQSSKQTVARGIIREVLPSVNLESFKDIKDRGFENIVKAK</sequence>
<keyword evidence="7" id="KW-1185">Reference proteome</keyword>
<evidence type="ECO:0000256" key="2">
    <source>
        <dbReference type="ARBA" id="ARBA00022768"/>
    </source>
</evidence>
<dbReference type="PANTHER" id="PTHR43721">
    <property type="entry name" value="ELONGATION FACTOR TU-RELATED"/>
    <property type="match status" value="1"/>
</dbReference>
<dbReference type="Pfam" id="PF03143">
    <property type="entry name" value="GTP_EFTU_D3"/>
    <property type="match status" value="1"/>
</dbReference>
<name>A0A3P6T6K8_9BILA</name>
<dbReference type="InterPro" id="IPR050055">
    <property type="entry name" value="EF-Tu_GTPase"/>
</dbReference>
<accession>A0A3P6T6K8</accession>
<dbReference type="OrthoDB" id="5813782at2759"/>
<evidence type="ECO:0000259" key="5">
    <source>
        <dbReference type="Pfam" id="PF03143"/>
    </source>
</evidence>
<dbReference type="InterPro" id="IPR009001">
    <property type="entry name" value="Transl_elong_EF1A/Init_IF2_C"/>
</dbReference>
<evidence type="ECO:0000256" key="3">
    <source>
        <dbReference type="ARBA" id="ARBA00022917"/>
    </source>
</evidence>
<dbReference type="Proteomes" id="UP000271098">
    <property type="component" value="Unassembled WGS sequence"/>
</dbReference>
<dbReference type="GO" id="GO:0003746">
    <property type="term" value="F:translation elongation factor activity"/>
    <property type="evidence" value="ECO:0007669"/>
    <property type="project" value="UniProtKB-KW"/>
</dbReference>
<gene>
    <name evidence="6" type="ORF">GPUH_LOCUS9714</name>
</gene>
<dbReference type="PANTHER" id="PTHR43721:SF2">
    <property type="entry name" value="ELONGATION FACTOR TU, MITOCHONDRIAL"/>
    <property type="match status" value="1"/>
</dbReference>
<proteinExistence type="predicted"/>
<keyword evidence="1" id="KW-0547">Nucleotide-binding</keyword>
<evidence type="ECO:0000256" key="1">
    <source>
        <dbReference type="ARBA" id="ARBA00022741"/>
    </source>
</evidence>
<protein>
    <recommendedName>
        <fullName evidence="5">Translation elongation factor EFTu/EF1A C-terminal domain-containing protein</fullName>
    </recommendedName>
</protein>
<dbReference type="InterPro" id="IPR004160">
    <property type="entry name" value="Transl_elong_EFTu/EF1A_C"/>
</dbReference>
<evidence type="ECO:0000256" key="4">
    <source>
        <dbReference type="ARBA" id="ARBA00023134"/>
    </source>
</evidence>
<dbReference type="GO" id="GO:0005739">
    <property type="term" value="C:mitochondrion"/>
    <property type="evidence" value="ECO:0007669"/>
    <property type="project" value="TreeGrafter"/>
</dbReference>
<organism evidence="6 7">
    <name type="scientific">Gongylonema pulchrum</name>
    <dbReference type="NCBI Taxonomy" id="637853"/>
    <lineage>
        <taxon>Eukaryota</taxon>
        <taxon>Metazoa</taxon>
        <taxon>Ecdysozoa</taxon>
        <taxon>Nematoda</taxon>
        <taxon>Chromadorea</taxon>
        <taxon>Rhabditida</taxon>
        <taxon>Spirurina</taxon>
        <taxon>Spiruromorpha</taxon>
        <taxon>Spiruroidea</taxon>
        <taxon>Gongylonematidae</taxon>
        <taxon>Gongylonema</taxon>
    </lineage>
</organism>
<keyword evidence="2" id="KW-0251">Elongation factor</keyword>
<keyword evidence="3" id="KW-0648">Protein biosynthesis</keyword>
<dbReference type="SUPFAM" id="SSF50465">
    <property type="entry name" value="EF-Tu/eEF-1alpha/eIF2-gamma C-terminal domain"/>
    <property type="match status" value="1"/>
</dbReference>